<dbReference type="EMBL" id="WJBH02000006">
    <property type="protein sequence ID" value="KAI9557404.1"/>
    <property type="molecule type" value="Genomic_DNA"/>
</dbReference>
<dbReference type="AlphaFoldDB" id="A0AAD5KPL5"/>
<evidence type="ECO:0000256" key="1">
    <source>
        <dbReference type="SAM" id="MobiDB-lite"/>
    </source>
</evidence>
<sequence length="94" mass="10801">MHIISEGVASSSSLLFLGLHSGEIDVQGSLPNFPRSAPRSSTLPSRFHVQHKTRENYSNPTRHHRKDCNNHQKRILTIRIGTEPLAVRHHRRHR</sequence>
<name>A0AAD5KPL5_9CRUS</name>
<accession>A0AAD5KPL5</accession>
<organism evidence="2 3">
    <name type="scientific">Daphnia sinensis</name>
    <dbReference type="NCBI Taxonomy" id="1820382"/>
    <lineage>
        <taxon>Eukaryota</taxon>
        <taxon>Metazoa</taxon>
        <taxon>Ecdysozoa</taxon>
        <taxon>Arthropoda</taxon>
        <taxon>Crustacea</taxon>
        <taxon>Branchiopoda</taxon>
        <taxon>Diplostraca</taxon>
        <taxon>Cladocera</taxon>
        <taxon>Anomopoda</taxon>
        <taxon>Daphniidae</taxon>
        <taxon>Daphnia</taxon>
        <taxon>Daphnia similis group</taxon>
    </lineage>
</organism>
<reference evidence="2 3" key="1">
    <citation type="submission" date="2022-05" db="EMBL/GenBank/DDBJ databases">
        <title>A multi-omics perspective on studying reproductive biology in Daphnia sinensis.</title>
        <authorList>
            <person name="Jia J."/>
        </authorList>
    </citation>
    <scope>NUCLEOTIDE SEQUENCE [LARGE SCALE GENOMIC DNA]</scope>
    <source>
        <strain evidence="2 3">WSL</strain>
    </source>
</reference>
<dbReference type="Proteomes" id="UP000820818">
    <property type="component" value="Linkage Group LG6"/>
</dbReference>
<keyword evidence="3" id="KW-1185">Reference proteome</keyword>
<evidence type="ECO:0000313" key="2">
    <source>
        <dbReference type="EMBL" id="KAI9557404.1"/>
    </source>
</evidence>
<feature type="compositionally biased region" description="Basic residues" evidence="1">
    <location>
        <begin position="61"/>
        <end position="76"/>
    </location>
</feature>
<gene>
    <name evidence="2" type="ORF">GHT06_017232</name>
</gene>
<proteinExistence type="predicted"/>
<evidence type="ECO:0000313" key="3">
    <source>
        <dbReference type="Proteomes" id="UP000820818"/>
    </source>
</evidence>
<protein>
    <submittedName>
        <fullName evidence="2">Uncharacterized protein</fullName>
    </submittedName>
</protein>
<comment type="caution">
    <text evidence="2">The sequence shown here is derived from an EMBL/GenBank/DDBJ whole genome shotgun (WGS) entry which is preliminary data.</text>
</comment>
<feature type="region of interest" description="Disordered" evidence="1">
    <location>
        <begin position="27"/>
        <end position="94"/>
    </location>
</feature>